<keyword evidence="1" id="KW-0238">DNA-binding</keyword>
<dbReference type="EMBL" id="KV441000">
    <property type="protein sequence ID" value="OAD66770.1"/>
    <property type="molecule type" value="Genomic_DNA"/>
</dbReference>
<dbReference type="InParanoid" id="A0A167JVH0"/>
<dbReference type="Proteomes" id="UP000077315">
    <property type="component" value="Unassembled WGS sequence"/>
</dbReference>
<dbReference type="InterPro" id="IPR009057">
    <property type="entry name" value="Homeodomain-like_sf"/>
</dbReference>
<protein>
    <submittedName>
        <fullName evidence="1">Homeodomain-like DNA binding domain-containing transcription factor</fullName>
    </submittedName>
</protein>
<evidence type="ECO:0000313" key="2">
    <source>
        <dbReference type="Proteomes" id="UP000077315"/>
    </source>
</evidence>
<dbReference type="InterPro" id="IPR036397">
    <property type="entry name" value="RNaseH_sf"/>
</dbReference>
<organism evidence="1 2">
    <name type="scientific">Phycomyces blakesleeanus (strain ATCC 8743b / DSM 1359 / FGSC 10004 / NBRC 33097 / NRRL 1555)</name>
    <dbReference type="NCBI Taxonomy" id="763407"/>
    <lineage>
        <taxon>Eukaryota</taxon>
        <taxon>Fungi</taxon>
        <taxon>Fungi incertae sedis</taxon>
        <taxon>Mucoromycota</taxon>
        <taxon>Mucoromycotina</taxon>
        <taxon>Mucoromycetes</taxon>
        <taxon>Mucorales</taxon>
        <taxon>Phycomycetaceae</taxon>
        <taxon>Phycomyces</taxon>
    </lineage>
</organism>
<accession>A0A167JVH0</accession>
<dbReference type="AlphaFoldDB" id="A0A167JVH0"/>
<dbReference type="RefSeq" id="XP_018284810.1">
    <property type="nucleotide sequence ID" value="XM_018442241.1"/>
</dbReference>
<dbReference type="VEuPathDB" id="FungiDB:PHYBLDRAFT_70241"/>
<dbReference type="GeneID" id="29003147"/>
<proteinExistence type="predicted"/>
<name>A0A167JVH0_PHYB8</name>
<dbReference type="SUPFAM" id="SSF46689">
    <property type="entry name" value="Homeodomain-like"/>
    <property type="match status" value="1"/>
</dbReference>
<dbReference type="OrthoDB" id="2275179at2759"/>
<keyword evidence="2" id="KW-1185">Reference proteome</keyword>
<gene>
    <name evidence="1" type="ORF">PHYBLDRAFT_70241</name>
</gene>
<keyword evidence="1" id="KW-0371">Homeobox</keyword>
<dbReference type="STRING" id="763407.A0A167JVH0"/>
<dbReference type="Gene3D" id="3.30.420.10">
    <property type="entry name" value="Ribonuclease H-like superfamily/Ribonuclease H"/>
    <property type="match status" value="1"/>
</dbReference>
<evidence type="ECO:0000313" key="1">
    <source>
        <dbReference type="EMBL" id="OAD66770.1"/>
    </source>
</evidence>
<dbReference type="GO" id="GO:0003677">
    <property type="term" value="F:DNA binding"/>
    <property type="evidence" value="ECO:0007669"/>
    <property type="project" value="UniProtKB-KW"/>
</dbReference>
<reference evidence="2" key="1">
    <citation type="submission" date="2015-06" db="EMBL/GenBank/DDBJ databases">
        <title>Expansion of signal transduction pathways in fungi by whole-genome duplication.</title>
        <authorList>
            <consortium name="DOE Joint Genome Institute"/>
            <person name="Corrochano L.M."/>
            <person name="Kuo A."/>
            <person name="Marcet-Houben M."/>
            <person name="Polaino S."/>
            <person name="Salamov A."/>
            <person name="Villalobos J.M."/>
            <person name="Alvarez M.I."/>
            <person name="Avalos J."/>
            <person name="Benito E.P."/>
            <person name="Benoit I."/>
            <person name="Burger G."/>
            <person name="Camino L.P."/>
            <person name="Canovas D."/>
            <person name="Cerda-Olmedo E."/>
            <person name="Cheng J.-F."/>
            <person name="Dominguez A."/>
            <person name="Elias M."/>
            <person name="Eslava A.P."/>
            <person name="Glaser F."/>
            <person name="Grimwood J."/>
            <person name="Gutierrez G."/>
            <person name="Heitman J."/>
            <person name="Henrissat B."/>
            <person name="Iturriaga E.A."/>
            <person name="Lang B.F."/>
            <person name="Lavin J.L."/>
            <person name="Lee S."/>
            <person name="Li W."/>
            <person name="Lindquist E."/>
            <person name="Lopez-Garcia S."/>
            <person name="Luque E.M."/>
            <person name="Marcos A.T."/>
            <person name="Martin J."/>
            <person name="McCluskey K."/>
            <person name="Medina H.R."/>
            <person name="Miralles-Duran A."/>
            <person name="Miyazaki A."/>
            <person name="Munoz-Torres E."/>
            <person name="Oguiza J.A."/>
            <person name="Ohm R."/>
            <person name="Olmedo M."/>
            <person name="Orejas M."/>
            <person name="Ortiz-Castellanos L."/>
            <person name="Pisabarro A.G."/>
            <person name="Rodriguez-Romero J."/>
            <person name="Ruiz-Herrera J."/>
            <person name="Ruiz-Vazquez R."/>
            <person name="Sanz C."/>
            <person name="Schackwitz W."/>
            <person name="Schmutz J."/>
            <person name="Shahriari M."/>
            <person name="Shelest E."/>
            <person name="Silva-Franco F."/>
            <person name="Soanes D."/>
            <person name="Syed K."/>
            <person name="Tagua V.G."/>
            <person name="Talbot N.J."/>
            <person name="Thon M."/>
            <person name="De vries R.P."/>
            <person name="Wiebenga A."/>
            <person name="Yadav J.S."/>
            <person name="Braun E.L."/>
            <person name="Baker S."/>
            <person name="Garre V."/>
            <person name="Horwitz B."/>
            <person name="Torres-Martinez S."/>
            <person name="Idnurm A."/>
            <person name="Herrera-Estrella A."/>
            <person name="Gabaldon T."/>
            <person name="Grigoriev I.V."/>
        </authorList>
    </citation>
    <scope>NUCLEOTIDE SEQUENCE [LARGE SCALE GENOMIC DNA]</scope>
    <source>
        <strain evidence="2">NRRL 1555(-)</strain>
    </source>
</reference>
<sequence length="237" mass="27274">MTLYKRIVDLTIKKYHKSVVKVASMFSLSRSTVDNIKNSFIDNGKIVVKQRGGRKKECTKIMEEHSEYLIEILDEDCTLTLEMMREKLYECFDDLQEKDIMFSILYCHIMNNIGFTLKRTKAVEERRNDPDVIEARRKFVESLPELGVAYVANCIFIDEAGFNRALNISILAAISNNGVKSMSAKLVPKGTNIELFIKFLKTIIKTLDNINAVPQWFILNNAPIHRSHLVRDFMATT</sequence>